<dbReference type="EMBL" id="VICG01000009">
    <property type="protein sequence ID" value="KAA8568850.1"/>
    <property type="molecule type" value="Genomic_DNA"/>
</dbReference>
<evidence type="ECO:0000313" key="1">
    <source>
        <dbReference type="EMBL" id="KAA8568850.1"/>
    </source>
</evidence>
<proteinExistence type="predicted"/>
<organism evidence="1 2">
    <name type="scientific">Monilinia fructicola</name>
    <name type="common">Brown rot fungus</name>
    <name type="synonym">Ciboria fructicola</name>
    <dbReference type="NCBI Taxonomy" id="38448"/>
    <lineage>
        <taxon>Eukaryota</taxon>
        <taxon>Fungi</taxon>
        <taxon>Dikarya</taxon>
        <taxon>Ascomycota</taxon>
        <taxon>Pezizomycotina</taxon>
        <taxon>Leotiomycetes</taxon>
        <taxon>Helotiales</taxon>
        <taxon>Sclerotiniaceae</taxon>
        <taxon>Monilinia</taxon>
    </lineage>
</organism>
<gene>
    <name evidence="1" type="ORF">EYC84_007830</name>
</gene>
<dbReference type="VEuPathDB" id="FungiDB:MFRU_017g00470"/>
<evidence type="ECO:0008006" key="3">
    <source>
        <dbReference type="Google" id="ProtNLM"/>
    </source>
</evidence>
<dbReference type="Proteomes" id="UP000322873">
    <property type="component" value="Unassembled WGS sequence"/>
</dbReference>
<accession>A0A5M9JJL8</accession>
<protein>
    <recommendedName>
        <fullName evidence="3">Yippee domain-containing protein</fullName>
    </recommendedName>
</protein>
<reference evidence="1 2" key="1">
    <citation type="submission" date="2019-06" db="EMBL/GenBank/DDBJ databases">
        <title>Genome Sequence of the Brown Rot Fungal Pathogen Monilinia fructicola.</title>
        <authorList>
            <person name="De Miccolis Angelini R.M."/>
            <person name="Landi L."/>
            <person name="Abate D."/>
            <person name="Pollastro S."/>
            <person name="Romanazzi G."/>
            <person name="Faretra F."/>
        </authorList>
    </citation>
    <scope>NUCLEOTIDE SEQUENCE [LARGE SCALE GENOMIC DNA]</scope>
    <source>
        <strain evidence="1 2">Mfrc123</strain>
    </source>
</reference>
<name>A0A5M9JJL8_MONFR</name>
<dbReference type="AlphaFoldDB" id="A0A5M9JJL8"/>
<sequence>MGDSHSIVPGESRVKSQEVDITSNCIHLQLVPAPRTLDEQDSPSLNIIPSPTYSTLLFLWCLHSPPYLKEYNSSFSYWNDFIFFHVNLNKRNDPSTFNLRPLTFNLHHPYSYPRRPVGETKGGTPDLVFDYLNWALIGNLAFAFSSNGIISLLPSIWIINVKVHKSHLEKFIFSFLFPISISIKPYPPTALRSTYNFYTYLLLLHPSALQEYIILVLGSTRRDIIYSTTSTYSPVTNHINKYNIHKRYTTSLLPKAPLRSHNIITTPHKYTIHIYIMSSYAFSRVSSDSSSSSSSSSTSSSASYSMEPRVEVMRCSRCAKTVETISTLQYQGNELRRVSTDDASASGMVRFGHNLYYCDRCAKMVGYKDTFWKEGHGTGLGYGVWSHELVTRLIPTDTDLLQYSTTVWDIKPLSFGEKSLYTCVARYNFVMLLPTKHKGVLDVLCDCIASHHVTSPSYIYLPRQNSHHGEHSQTQYNLIIFP</sequence>
<keyword evidence="2" id="KW-1185">Reference proteome</keyword>
<comment type="caution">
    <text evidence="1">The sequence shown here is derived from an EMBL/GenBank/DDBJ whole genome shotgun (WGS) entry which is preliminary data.</text>
</comment>
<evidence type="ECO:0000313" key="2">
    <source>
        <dbReference type="Proteomes" id="UP000322873"/>
    </source>
</evidence>